<dbReference type="GO" id="GO:0016787">
    <property type="term" value="F:hydrolase activity"/>
    <property type="evidence" value="ECO:0007669"/>
    <property type="project" value="UniProtKB-KW"/>
</dbReference>
<comment type="caution">
    <text evidence="4">The sequence shown here is derived from an EMBL/GenBank/DDBJ whole genome shotgun (WGS) entry which is preliminary data.</text>
</comment>
<dbReference type="SUPFAM" id="SSF101478">
    <property type="entry name" value="ADP-ribosylglycohydrolase"/>
    <property type="match status" value="1"/>
</dbReference>
<sequence>MKTIKDGILGLAIGDAIGVPVEFQSRVMLDKSPVTDMQGFGTHHQPPGTWSDDSSLTFCLADSLCDGFDLADIAKQFIAWKLNAKWTAHDEVFDIGIQTMKAINQLIQINQDKDWESLKYLRYEVDEFTNGNGSLMRILPLYHVLKGEGVEKGFEIIWEVSALTHGHIRAAISCLIYLVLVDELMEEREKATAYFNTRTRINKFFQEREIVTSETQQFDRIITNNIQDLDRNEIKSSGYVVDSLEASLWCFLKSESYKDCILKAVNLGEDTDTTAAITGGLAGIYYGYESFPENWLDGLVMTKQIEELANRLEEKWK</sequence>
<evidence type="ECO:0000256" key="3">
    <source>
        <dbReference type="PIRSR" id="PIRSR605502-1"/>
    </source>
</evidence>
<dbReference type="Gene3D" id="1.10.4080.10">
    <property type="entry name" value="ADP-ribosylation/Crystallin J1"/>
    <property type="match status" value="1"/>
</dbReference>
<proteinExistence type="inferred from homology"/>
<evidence type="ECO:0000256" key="1">
    <source>
        <dbReference type="ARBA" id="ARBA00010702"/>
    </source>
</evidence>
<feature type="binding site" evidence="3">
    <location>
        <position position="52"/>
    </location>
    <ligand>
        <name>Mg(2+)</name>
        <dbReference type="ChEBI" id="CHEBI:18420"/>
        <label>1</label>
    </ligand>
</feature>
<dbReference type="RefSeq" id="WP_138660080.1">
    <property type="nucleotide sequence ID" value="NZ_VATY01000007.1"/>
</dbReference>
<feature type="binding site" evidence="3">
    <location>
        <position position="270"/>
    </location>
    <ligand>
        <name>Mg(2+)</name>
        <dbReference type="ChEBI" id="CHEBI:18420"/>
        <label>1</label>
    </ligand>
</feature>
<dbReference type="EMBL" id="VATY01000007">
    <property type="protein sequence ID" value="TMM51962.1"/>
    <property type="molecule type" value="Genomic_DNA"/>
</dbReference>
<feature type="binding site" evidence="3">
    <location>
        <position position="51"/>
    </location>
    <ligand>
        <name>Mg(2+)</name>
        <dbReference type="ChEBI" id="CHEBI:18420"/>
        <label>1</label>
    </ligand>
</feature>
<feature type="binding site" evidence="3">
    <location>
        <position position="272"/>
    </location>
    <ligand>
        <name>Mg(2+)</name>
        <dbReference type="ChEBI" id="CHEBI:18420"/>
        <label>1</label>
    </ligand>
</feature>
<feature type="binding site" evidence="3">
    <location>
        <position position="273"/>
    </location>
    <ligand>
        <name>Mg(2+)</name>
        <dbReference type="ChEBI" id="CHEBI:18420"/>
        <label>1</label>
    </ligand>
</feature>
<comment type="cofactor">
    <cofactor evidence="3">
        <name>Mg(2+)</name>
        <dbReference type="ChEBI" id="CHEBI:18420"/>
    </cofactor>
    <text evidence="3">Binds 2 magnesium ions per subunit.</text>
</comment>
<dbReference type="GO" id="GO:0046872">
    <property type="term" value="F:metal ion binding"/>
    <property type="evidence" value="ECO:0007669"/>
    <property type="project" value="UniProtKB-KW"/>
</dbReference>
<keyword evidence="2" id="KW-0378">Hydrolase</keyword>
<keyword evidence="3" id="KW-0479">Metal-binding</keyword>
<feature type="binding site" evidence="3">
    <location>
        <position position="53"/>
    </location>
    <ligand>
        <name>Mg(2+)</name>
        <dbReference type="ChEBI" id="CHEBI:18420"/>
        <label>1</label>
    </ligand>
</feature>
<organism evidence="4 5">
    <name type="scientific">Maribacter algarum</name>
    <name type="common">ex Zhang et al. 2020</name>
    <dbReference type="NCBI Taxonomy" id="2578118"/>
    <lineage>
        <taxon>Bacteria</taxon>
        <taxon>Pseudomonadati</taxon>
        <taxon>Bacteroidota</taxon>
        <taxon>Flavobacteriia</taxon>
        <taxon>Flavobacteriales</taxon>
        <taxon>Flavobacteriaceae</taxon>
        <taxon>Maribacter</taxon>
    </lineage>
</organism>
<dbReference type="Pfam" id="PF03747">
    <property type="entry name" value="ADP_ribosyl_GH"/>
    <property type="match status" value="1"/>
</dbReference>
<accession>A0A5S3Q5H4</accession>
<dbReference type="InterPro" id="IPR005502">
    <property type="entry name" value="Ribosyl_crysJ1"/>
</dbReference>
<dbReference type="PANTHER" id="PTHR16222">
    <property type="entry name" value="ADP-RIBOSYLGLYCOHYDROLASE"/>
    <property type="match status" value="1"/>
</dbReference>
<dbReference type="InterPro" id="IPR050792">
    <property type="entry name" value="ADP-ribosylglycohydrolase"/>
</dbReference>
<evidence type="ECO:0000256" key="2">
    <source>
        <dbReference type="ARBA" id="ARBA00022801"/>
    </source>
</evidence>
<gene>
    <name evidence="4" type="ORF">FEE95_21330</name>
</gene>
<protein>
    <recommendedName>
        <fullName evidence="6">ADP-ribosylglycohydrolase</fullName>
    </recommendedName>
</protein>
<keyword evidence="5" id="KW-1185">Reference proteome</keyword>
<name>A0A5S3Q5H4_9FLAO</name>
<keyword evidence="3" id="KW-0460">Magnesium</keyword>
<dbReference type="OrthoDB" id="9798107at2"/>
<reference evidence="4 5" key="1">
    <citation type="submission" date="2019-05" db="EMBL/GenBank/DDBJ databases">
        <authorList>
            <person name="Zhang J.-Y."/>
            <person name="Feg X."/>
            <person name="Du Z.-J."/>
        </authorList>
    </citation>
    <scope>NUCLEOTIDE SEQUENCE [LARGE SCALE GENOMIC DNA]</scope>
    <source>
        <strain evidence="4 5">RZ26</strain>
    </source>
</reference>
<dbReference type="Proteomes" id="UP000310314">
    <property type="component" value="Unassembled WGS sequence"/>
</dbReference>
<dbReference type="InterPro" id="IPR036705">
    <property type="entry name" value="Ribosyl_crysJ1_sf"/>
</dbReference>
<evidence type="ECO:0000313" key="4">
    <source>
        <dbReference type="EMBL" id="TMM51962.1"/>
    </source>
</evidence>
<dbReference type="PANTHER" id="PTHR16222:SF24">
    <property type="entry name" value="ADP-RIBOSYLHYDROLASE ARH3"/>
    <property type="match status" value="1"/>
</dbReference>
<comment type="similarity">
    <text evidence="1">Belongs to the ADP-ribosylglycohydrolase family.</text>
</comment>
<evidence type="ECO:0008006" key="6">
    <source>
        <dbReference type="Google" id="ProtNLM"/>
    </source>
</evidence>
<dbReference type="AlphaFoldDB" id="A0A5S3Q5H4"/>
<evidence type="ECO:0000313" key="5">
    <source>
        <dbReference type="Proteomes" id="UP000310314"/>
    </source>
</evidence>